<dbReference type="EMBL" id="AP027925">
    <property type="protein sequence ID" value="BED92584.1"/>
    <property type="molecule type" value="Genomic_DNA"/>
</dbReference>
<accession>A0AA48HZJ4</accession>
<protein>
    <recommendedName>
        <fullName evidence="2">Lipoprotein</fullName>
    </recommendedName>
</protein>
<organism evidence="1">
    <name type="scientific">Candidatus Paraimprobicoccus trichonymphae</name>
    <dbReference type="NCBI Taxonomy" id="3033793"/>
    <lineage>
        <taxon>Bacteria</taxon>
        <taxon>Bacillati</taxon>
        <taxon>Bacillota</taxon>
        <taxon>Clostridia</taxon>
        <taxon>Candidatus Paraimprobicoccus</taxon>
    </lineage>
</organism>
<dbReference type="Proteomes" id="UP001335720">
    <property type="component" value="Chromosome"/>
</dbReference>
<dbReference type="AlphaFoldDB" id="A0AA48HZJ4"/>
<dbReference type="KEGG" id="ptrh:RsTaC01_0369"/>
<dbReference type="PROSITE" id="PS51257">
    <property type="entry name" value="PROKAR_LIPOPROTEIN"/>
    <property type="match status" value="1"/>
</dbReference>
<proteinExistence type="predicted"/>
<sequence>MFNKKINKILAVNLALGLSFVSCNFRAVDTKSHGLLYWIKNDAKIWVKSNPVKSIFISLLIPPYLVGGISYVAKKIYESLKENNEIFWSNKEVDSALKKLDKQAFKRRVYKFYKDGKIVEGIEKTYKYVINIYNDDEGIIKTKDDQTFFYESDFCPDLNPDVDYIEICLFENDLFRSHRRYYVKHSNADTKSEMPQVKSENFDDKSEVSQVESEYFENYSEIPQVKSENFDDKSEVSQVESEYFENYSEIPQVESEYFYEISENVVDGKLGRVINSSSNYIEKNLKKERIVFDIDNKITLKNGDEFECVFDYNFKKKKDPVERRPSNFDPMEGSKWLKVQFSDDCMKYYFLIEEDCENFWTKKDYALRNTTNTTYYEVTEFKKAGETFCFKETSRKYIKCINIVRLETKDEKEFIWEDDFDPELHPDIDYILVNDFLSNDFYYFLSEEDEDTLHGKGNW</sequence>
<gene>
    <name evidence="1" type="ORF">RsTaC01_0369</name>
</gene>
<reference evidence="1" key="1">
    <citation type="journal article" date="2023" name="ISME J.">
        <title>Emergence of putative energy parasites within Clostridia revealed by genome analysis of a novel endosymbiotic clade.</title>
        <authorList>
            <person name="Takahashi K."/>
            <person name="Kuwahara H."/>
            <person name="Horikawa Y."/>
            <person name="Izawa K."/>
            <person name="Kato D."/>
            <person name="Inagaki T."/>
            <person name="Yuki M."/>
            <person name="Ohkuma M."/>
            <person name="Hongoh Y."/>
        </authorList>
    </citation>
    <scope>NUCLEOTIDE SEQUENCE</scope>
    <source>
        <strain evidence="1">RsTa-C01</strain>
    </source>
</reference>
<evidence type="ECO:0000313" key="1">
    <source>
        <dbReference type="EMBL" id="BED92584.1"/>
    </source>
</evidence>
<name>A0AA48HZJ4_9FIRM</name>
<evidence type="ECO:0008006" key="2">
    <source>
        <dbReference type="Google" id="ProtNLM"/>
    </source>
</evidence>